<dbReference type="AlphaFoldDB" id="A0A6N1AX94"/>
<dbReference type="PANTHER" id="PTHR43451">
    <property type="entry name" value="ACETYLTRANSFERASE (GNAT) FAMILY PROTEIN"/>
    <property type="match status" value="1"/>
</dbReference>
<dbReference type="InterPro" id="IPR052564">
    <property type="entry name" value="N-acetyltrans/Recomb-assoc"/>
</dbReference>
<feature type="domain" description="N-acetyltransferase" evidence="1">
    <location>
        <begin position="8"/>
        <end position="163"/>
    </location>
</feature>
<reference evidence="2 3" key="1">
    <citation type="submission" date="2020-06" db="EMBL/GenBank/DDBJ databases">
        <title>Complete genome of Azosprillum oryzae KACC14407.</title>
        <authorList>
            <person name="Kim M."/>
            <person name="Park Y.-J."/>
            <person name="Shin J.-H."/>
        </authorList>
    </citation>
    <scope>NUCLEOTIDE SEQUENCE [LARGE SCALE GENOMIC DNA]</scope>
    <source>
        <strain evidence="2 3">KACC 14407</strain>
        <plasmid evidence="2 3">unnamed6</plasmid>
    </source>
</reference>
<dbReference type="EMBL" id="CP054621">
    <property type="protein sequence ID" value="QKS53834.1"/>
    <property type="molecule type" value="Genomic_DNA"/>
</dbReference>
<dbReference type="Pfam" id="PF13673">
    <property type="entry name" value="Acetyltransf_10"/>
    <property type="match status" value="1"/>
</dbReference>
<geneLocation type="plasmid" evidence="2 3">
    <name>unnamed6</name>
</geneLocation>
<name>A0A6N1AX94_9PROT</name>
<sequence>MGRKMGQMRIRDYRPSDAPVLAEIYIRSVRGIGPRFYGPEQVAAWAAQAPTVERVREAYGDGRVALVAVDEADRPVAFSDVESDGHINFLYCAPEAAGRGVMSALVDMLEARARAIGHPRLHVEASEAARPFFLRRGFAMLERRELRIGDVPIHNYAMEKWLAPR</sequence>
<accession>A0A6N1AX94</accession>
<dbReference type="GO" id="GO:0016747">
    <property type="term" value="F:acyltransferase activity, transferring groups other than amino-acyl groups"/>
    <property type="evidence" value="ECO:0007669"/>
    <property type="project" value="InterPro"/>
</dbReference>
<dbReference type="CDD" id="cd04301">
    <property type="entry name" value="NAT_SF"/>
    <property type="match status" value="1"/>
</dbReference>
<dbReference type="PROSITE" id="PS51186">
    <property type="entry name" value="GNAT"/>
    <property type="match status" value="1"/>
</dbReference>
<dbReference type="Proteomes" id="UP000509702">
    <property type="component" value="Plasmid unnamed6"/>
</dbReference>
<organism evidence="2 3">
    <name type="scientific">Azospirillum oryzae</name>
    <dbReference type="NCBI Taxonomy" id="286727"/>
    <lineage>
        <taxon>Bacteria</taxon>
        <taxon>Pseudomonadati</taxon>
        <taxon>Pseudomonadota</taxon>
        <taxon>Alphaproteobacteria</taxon>
        <taxon>Rhodospirillales</taxon>
        <taxon>Azospirillaceae</taxon>
        <taxon>Azospirillum</taxon>
    </lineage>
</organism>
<protein>
    <submittedName>
        <fullName evidence="2">GNAT family N-acetyltransferase</fullName>
    </submittedName>
</protein>
<dbReference type="Gene3D" id="3.40.630.30">
    <property type="match status" value="1"/>
</dbReference>
<evidence type="ECO:0000313" key="2">
    <source>
        <dbReference type="EMBL" id="QKS53834.1"/>
    </source>
</evidence>
<evidence type="ECO:0000259" key="1">
    <source>
        <dbReference type="PROSITE" id="PS51186"/>
    </source>
</evidence>
<keyword evidence="2" id="KW-0614">Plasmid</keyword>
<keyword evidence="2" id="KW-0808">Transferase</keyword>
<dbReference type="SUPFAM" id="SSF55729">
    <property type="entry name" value="Acyl-CoA N-acyltransferases (Nat)"/>
    <property type="match status" value="1"/>
</dbReference>
<dbReference type="PANTHER" id="PTHR43451:SF1">
    <property type="entry name" value="ACETYLTRANSFERASE"/>
    <property type="match status" value="1"/>
</dbReference>
<keyword evidence="3" id="KW-1185">Reference proteome</keyword>
<dbReference type="InterPro" id="IPR000182">
    <property type="entry name" value="GNAT_dom"/>
</dbReference>
<gene>
    <name evidence="2" type="ORF">HUE56_25295</name>
</gene>
<dbReference type="InterPro" id="IPR016181">
    <property type="entry name" value="Acyl_CoA_acyltransferase"/>
</dbReference>
<proteinExistence type="predicted"/>
<evidence type="ECO:0000313" key="3">
    <source>
        <dbReference type="Proteomes" id="UP000509702"/>
    </source>
</evidence>
<dbReference type="KEGG" id="aoz:HUE56_25295"/>
<dbReference type="OrthoDB" id="9789081at2"/>